<dbReference type="InterPro" id="IPR016024">
    <property type="entry name" value="ARM-type_fold"/>
</dbReference>
<comment type="subcellular location">
    <subcellularLocation>
        <location evidence="2">Cytoplasm</location>
    </subcellularLocation>
    <subcellularLocation>
        <location evidence="1">Nucleus</location>
    </subcellularLocation>
</comment>
<dbReference type="InterPro" id="IPR057672">
    <property type="entry name" value="TPR_IPO4/5"/>
</dbReference>
<keyword evidence="5" id="KW-0677">Repeat</keyword>
<dbReference type="GO" id="GO:0005634">
    <property type="term" value="C:nucleus"/>
    <property type="evidence" value="ECO:0007669"/>
    <property type="project" value="UniProtKB-SubCell"/>
</dbReference>
<protein>
    <recommendedName>
        <fullName evidence="12">Importin N-terminal domain-containing protein</fullName>
    </recommendedName>
</protein>
<dbReference type="InterPro" id="IPR041389">
    <property type="entry name" value="Importin_rep_6"/>
</dbReference>
<feature type="domain" description="Importin subunit beta-1/Transportin-1-like TPR repeats" evidence="8">
    <location>
        <begin position="428"/>
        <end position="637"/>
    </location>
</feature>
<dbReference type="Proteomes" id="UP000245699">
    <property type="component" value="Unassembled WGS sequence"/>
</dbReference>
<dbReference type="InterPro" id="IPR041653">
    <property type="entry name" value="Importin_rep_4"/>
</dbReference>
<dbReference type="EMBL" id="MBFT01000104">
    <property type="protein sequence ID" value="PVU97582.1"/>
    <property type="molecule type" value="Genomic_DNA"/>
</dbReference>
<keyword evidence="7" id="KW-0539">Nucleus</keyword>
<dbReference type="GO" id="GO:0006606">
    <property type="term" value="P:protein import into nucleus"/>
    <property type="evidence" value="ECO:0007669"/>
    <property type="project" value="InterPro"/>
</dbReference>
<evidence type="ECO:0000256" key="2">
    <source>
        <dbReference type="ARBA" id="ARBA00004496"/>
    </source>
</evidence>
<proteinExistence type="predicted"/>
<gene>
    <name evidence="10" type="ORF">BB559_001970</name>
</gene>
<dbReference type="Pfam" id="PF25574">
    <property type="entry name" value="TPR_IMB1"/>
    <property type="match status" value="1"/>
</dbReference>
<keyword evidence="6" id="KW-0653">Protein transport</keyword>
<sequence>MAQNSTDMAQILPILQNLMANLLSPDNNTRSNAEKTLNLEWSIAQPNSLLLGLAYTMNESPDPSSRGFAAVLLRRVSLKENFGVAEIADAPEGTVWSRVTADTRTQVKSMLLSSLERESDNGARNKVCDTISEVANVEDAWPELLQALFVSSTSGLPALRESAFRIFTGCPQLLVDQNPQSVKDAFIVAFQDSSNNVRLAALKAAVQFLMIAEGTSRSKLDSMIPQMLSVLEPLLINKDEQGLVDSLSALTELAEIYPKAFRPVLPNLLEFGAQVSSNEQMEDSTRQIALEILVTLAEAAPGMCRKQAQFCDKLVHIALSMMANLEDDQDWYIVETLEEEENDDTSVFGEQVMDRLACSLGGKQLLPVAFQLIPTMLSSQEWQKRHAALMAVSAIGEGCFKLMKGELENVLNLVCPYFRDPHPRVRHAACNTIGQLSTDFSPTIQEKYHSIVLQNLIPAMDDEQFPRVQAHAAAAMVNFSEEARKKIIEPYLDTLFERLMNLLTSNKRYVQEQAITTIATVADSAQDLFRKHYSAIVPQLLSVLENASGKEYRLLRGKAIECVTFIALAVGYDVFKADSVKLIELLVRTQSQVVDDDDPQISYLLAAWARLCKVMGQDFLPYLPTVMPPLLKSASLQPDFAVLDADEDASLKYSAEDGWEFATISGQQIGIRTSVLEEKCTAVEMLICYARELGAGFEPYSKQVLELVLPLLKFYFHEGVKFASTAAISPILESMKSSVVLESANTNNPNLSSTPGTKSYEFVNAWTNICNTLLKAIVNEIDDVSFISQLYSSFADCVEVVGDHCLNDEQLKKFSEAVNLILSKSLEQIDSRIKQYNSGEVDEEEARVIGEDEIAESEAMDSVAKAIRLVLKTNTSSFMAYFDQLIPNLVMFANPELGKHDCYALQWFLCVFDDFVELTGPSSWTYSQYFLPAMVQALNLNNKPDERQAAAFGVGICAQYGGAVYAPAVGQAIPSIAAIINDPESLSEENIYATENAVSALVKILIYNQSSLPNFDEVMSLWFSGLPVLYDEDEAGTCYNYLYQILLNNETLLKLLQSYNQQYINHVIPAKYNDKVNPTNLQYLSTIPNGLGLLHLVNVLVDVLVQGVLEADLATKLASSLQSVLQSCSDEAKAALWQSIDNEKQQSLQLLGYA</sequence>
<evidence type="ECO:0008006" key="12">
    <source>
        <dbReference type="Google" id="ProtNLM"/>
    </source>
</evidence>
<evidence type="ECO:0000256" key="7">
    <source>
        <dbReference type="ARBA" id="ARBA00023242"/>
    </source>
</evidence>
<feature type="domain" description="IPO4/5-like TPR repeats" evidence="9">
    <location>
        <begin position="120"/>
        <end position="271"/>
    </location>
</feature>
<dbReference type="STRING" id="61424.A0A2T9YZ05"/>
<evidence type="ECO:0000256" key="4">
    <source>
        <dbReference type="ARBA" id="ARBA00022490"/>
    </source>
</evidence>
<reference evidence="10 11" key="1">
    <citation type="journal article" date="2018" name="MBio">
        <title>Comparative Genomics Reveals the Core Gene Toolbox for the Fungus-Insect Symbiosis.</title>
        <authorList>
            <person name="Wang Y."/>
            <person name="Stata M."/>
            <person name="Wang W."/>
            <person name="Stajich J.E."/>
            <person name="White M.M."/>
            <person name="Moncalvo J.M."/>
        </authorList>
    </citation>
    <scope>NUCLEOTIDE SEQUENCE [LARGE SCALE GENOMIC DNA]</scope>
    <source>
        <strain evidence="10 11">AUS-77-4</strain>
    </source>
</reference>
<dbReference type="InterPro" id="IPR040122">
    <property type="entry name" value="Importin_beta"/>
</dbReference>
<dbReference type="PANTHER" id="PTHR10527">
    <property type="entry name" value="IMPORTIN BETA"/>
    <property type="match status" value="1"/>
</dbReference>
<dbReference type="Pfam" id="PF25780">
    <property type="entry name" value="TPR_IPO5"/>
    <property type="match status" value="1"/>
</dbReference>
<evidence type="ECO:0000256" key="1">
    <source>
        <dbReference type="ARBA" id="ARBA00004123"/>
    </source>
</evidence>
<name>A0A2T9YZ05_9FUNG</name>
<evidence type="ECO:0000259" key="8">
    <source>
        <dbReference type="Pfam" id="PF25574"/>
    </source>
</evidence>
<evidence type="ECO:0000256" key="5">
    <source>
        <dbReference type="ARBA" id="ARBA00022737"/>
    </source>
</evidence>
<dbReference type="Pfam" id="PF18829">
    <property type="entry name" value="Importin_rep_6"/>
    <property type="match status" value="1"/>
</dbReference>
<evidence type="ECO:0000256" key="6">
    <source>
        <dbReference type="ARBA" id="ARBA00022927"/>
    </source>
</evidence>
<dbReference type="Pfam" id="PF18808">
    <property type="entry name" value="Importin_rep_4"/>
    <property type="match status" value="1"/>
</dbReference>
<keyword evidence="4" id="KW-0963">Cytoplasm</keyword>
<evidence type="ECO:0000259" key="9">
    <source>
        <dbReference type="Pfam" id="PF25780"/>
    </source>
</evidence>
<accession>A0A2T9YZ05</accession>
<dbReference type="Gene3D" id="1.25.10.10">
    <property type="entry name" value="Leucine-rich Repeat Variant"/>
    <property type="match status" value="1"/>
</dbReference>
<dbReference type="InterPro" id="IPR058584">
    <property type="entry name" value="IMB1_TNPO1-like_TPR"/>
</dbReference>
<keyword evidence="11" id="KW-1185">Reference proteome</keyword>
<dbReference type="SUPFAM" id="SSF48371">
    <property type="entry name" value="ARM repeat"/>
    <property type="match status" value="2"/>
</dbReference>
<dbReference type="OrthoDB" id="543373at2759"/>
<evidence type="ECO:0000313" key="11">
    <source>
        <dbReference type="Proteomes" id="UP000245699"/>
    </source>
</evidence>
<dbReference type="InterPro" id="IPR011989">
    <property type="entry name" value="ARM-like"/>
</dbReference>
<keyword evidence="3" id="KW-0813">Transport</keyword>
<dbReference type="AlphaFoldDB" id="A0A2T9YZ05"/>
<comment type="caution">
    <text evidence="10">The sequence shown here is derived from an EMBL/GenBank/DDBJ whole genome shotgun (WGS) entry which is preliminary data.</text>
</comment>
<evidence type="ECO:0000256" key="3">
    <source>
        <dbReference type="ARBA" id="ARBA00022448"/>
    </source>
</evidence>
<organism evidence="10 11">
    <name type="scientific">Furculomyces boomerangus</name>
    <dbReference type="NCBI Taxonomy" id="61424"/>
    <lineage>
        <taxon>Eukaryota</taxon>
        <taxon>Fungi</taxon>
        <taxon>Fungi incertae sedis</taxon>
        <taxon>Zoopagomycota</taxon>
        <taxon>Kickxellomycotina</taxon>
        <taxon>Harpellomycetes</taxon>
        <taxon>Harpellales</taxon>
        <taxon>Harpellaceae</taxon>
        <taxon>Furculomyces</taxon>
    </lineage>
</organism>
<evidence type="ECO:0000313" key="10">
    <source>
        <dbReference type="EMBL" id="PVU97582.1"/>
    </source>
</evidence>
<dbReference type="GO" id="GO:0005737">
    <property type="term" value="C:cytoplasm"/>
    <property type="evidence" value="ECO:0007669"/>
    <property type="project" value="UniProtKB-SubCell"/>
</dbReference>